<dbReference type="AlphaFoldDB" id="I4A8R8"/>
<protein>
    <submittedName>
        <fullName evidence="3">Rhodanese-related sulfurtransferase</fullName>
    </submittedName>
</protein>
<keyword evidence="1" id="KW-0812">Transmembrane</keyword>
<keyword evidence="1" id="KW-1133">Transmembrane helix</keyword>
<feature type="domain" description="Rhodanese" evidence="2">
    <location>
        <begin position="41"/>
        <end position="127"/>
    </location>
</feature>
<name>I4A8R8_DESDJ</name>
<dbReference type="SMART" id="SM00450">
    <property type="entry name" value="RHOD"/>
    <property type="match status" value="1"/>
</dbReference>
<evidence type="ECO:0000313" key="3">
    <source>
        <dbReference type="EMBL" id="AFM00353.1"/>
    </source>
</evidence>
<dbReference type="HOGENOM" id="CLU_089574_1_1_9"/>
<dbReference type="RefSeq" id="WP_014793840.1">
    <property type="nucleotide sequence ID" value="NC_018017.1"/>
</dbReference>
<dbReference type="OrthoDB" id="9800872at2"/>
<evidence type="ECO:0000256" key="1">
    <source>
        <dbReference type="SAM" id="Phobius"/>
    </source>
</evidence>
<dbReference type="InterPro" id="IPR001763">
    <property type="entry name" value="Rhodanese-like_dom"/>
</dbReference>
<evidence type="ECO:0000259" key="2">
    <source>
        <dbReference type="PROSITE" id="PS50206"/>
    </source>
</evidence>
<proteinExistence type="predicted"/>
<dbReference type="Pfam" id="PF00581">
    <property type="entry name" value="Rhodanese"/>
    <property type="match status" value="1"/>
</dbReference>
<dbReference type="EMBL" id="CP003348">
    <property type="protein sequence ID" value="AFM00353.1"/>
    <property type="molecule type" value="Genomic_DNA"/>
</dbReference>
<reference evidence="3 4" key="2">
    <citation type="journal article" date="2015" name="J. Bacteriol.">
        <title>Genomic, proteomic, and biochemical analysis of the organohalide respiratory pathway in Desulfitobacterium dehalogenans.</title>
        <authorList>
            <person name="Kruse T."/>
            <person name="van de Pas B.A."/>
            <person name="Atteia A."/>
            <person name="Krab K."/>
            <person name="Hagen W.R."/>
            <person name="Goodwin L."/>
            <person name="Chain P."/>
            <person name="Boeren S."/>
            <person name="Maphosa F."/>
            <person name="Schraa G."/>
            <person name="de Vos W.M."/>
            <person name="van der Oost J."/>
            <person name="Smidt H."/>
            <person name="Stams A.J."/>
        </authorList>
    </citation>
    <scope>NUCLEOTIDE SEQUENCE [LARGE SCALE GENOMIC DNA]</scope>
    <source>
        <strain evidence="4">ATCC 51507 / DSM 9161 / JW/IU-DC1</strain>
    </source>
</reference>
<gene>
    <name evidence="3" type="ordered locus">Desde_1965</name>
</gene>
<dbReference type="KEGG" id="ddh:Desde_1965"/>
<keyword evidence="4" id="KW-1185">Reference proteome</keyword>
<dbReference type="CDD" id="cd00158">
    <property type="entry name" value="RHOD"/>
    <property type="match status" value="1"/>
</dbReference>
<dbReference type="PANTHER" id="PTHR43031">
    <property type="entry name" value="FAD-DEPENDENT OXIDOREDUCTASE"/>
    <property type="match status" value="1"/>
</dbReference>
<keyword evidence="1" id="KW-0472">Membrane</keyword>
<dbReference type="SUPFAM" id="SSF52821">
    <property type="entry name" value="Rhodanese/Cell cycle control phosphatase"/>
    <property type="match status" value="1"/>
</dbReference>
<dbReference type="Proteomes" id="UP000006053">
    <property type="component" value="Chromosome"/>
</dbReference>
<evidence type="ECO:0000313" key="4">
    <source>
        <dbReference type="Proteomes" id="UP000006053"/>
    </source>
</evidence>
<dbReference type="InterPro" id="IPR036873">
    <property type="entry name" value="Rhodanese-like_dom_sf"/>
</dbReference>
<keyword evidence="3" id="KW-0808">Transferase</keyword>
<dbReference type="PROSITE" id="PS50206">
    <property type="entry name" value="RHODANESE_3"/>
    <property type="match status" value="1"/>
</dbReference>
<dbReference type="eggNOG" id="COG0607">
    <property type="taxonomic scope" value="Bacteria"/>
</dbReference>
<reference evidence="4" key="1">
    <citation type="submission" date="2012-06" db="EMBL/GenBank/DDBJ databases">
        <title>Complete sequence of Desulfitobacterium dehalogenans ATCC 51507.</title>
        <authorList>
            <person name="Lucas S."/>
            <person name="Han J."/>
            <person name="Lapidus A."/>
            <person name="Cheng J.-F."/>
            <person name="Goodwin L."/>
            <person name="Pitluck S."/>
            <person name="Peters L."/>
            <person name="Ovchinnikova G."/>
            <person name="Teshima H."/>
            <person name="Detter J.C."/>
            <person name="Han C."/>
            <person name="Tapia R."/>
            <person name="Land M."/>
            <person name="Hauser L."/>
            <person name="Kyrpides N."/>
            <person name="Ivanova N."/>
            <person name="Pagani I."/>
            <person name="Kruse T."/>
            <person name="de Vos W.M."/>
            <person name="Smidt H."/>
            <person name="Woyke T."/>
        </authorList>
    </citation>
    <scope>NUCLEOTIDE SEQUENCE [LARGE SCALE GENOMIC DNA]</scope>
    <source>
        <strain evidence="4">ATCC 51507 / DSM 9161 / JW/IU-DC1</strain>
    </source>
</reference>
<dbReference type="STRING" id="756499.Desde_1965"/>
<feature type="transmembrane region" description="Helical" evidence="1">
    <location>
        <begin position="6"/>
        <end position="23"/>
    </location>
</feature>
<organism evidence="3 4">
    <name type="scientific">Desulfitobacterium dehalogenans (strain ATCC 51507 / DSM 9161 / JW/IU-DC1)</name>
    <dbReference type="NCBI Taxonomy" id="756499"/>
    <lineage>
        <taxon>Bacteria</taxon>
        <taxon>Bacillati</taxon>
        <taxon>Bacillota</taxon>
        <taxon>Clostridia</taxon>
        <taxon>Eubacteriales</taxon>
        <taxon>Desulfitobacteriaceae</taxon>
        <taxon>Desulfitobacterium</taxon>
    </lineage>
</organism>
<sequence length="130" mass="14754">MNQNTVWIILAVIILGWILVQTIRKNKFKISPQEGKELLDSTKGVILLDVRTPEEYQEIRIPKSKLIPLAVLKTEAPQKIKNKDAQILVYCRSGNRSAAAARILFKLGYTNVKNMGGIIHWPFEKVSGKR</sequence>
<dbReference type="PANTHER" id="PTHR43031:SF1">
    <property type="entry name" value="PYRIDINE NUCLEOTIDE-DISULPHIDE OXIDOREDUCTASE"/>
    <property type="match status" value="1"/>
</dbReference>
<dbReference type="GO" id="GO:0016740">
    <property type="term" value="F:transferase activity"/>
    <property type="evidence" value="ECO:0007669"/>
    <property type="project" value="UniProtKB-KW"/>
</dbReference>
<accession>I4A8R8</accession>
<dbReference type="InterPro" id="IPR050229">
    <property type="entry name" value="GlpE_sulfurtransferase"/>
</dbReference>
<dbReference type="Gene3D" id="3.40.250.10">
    <property type="entry name" value="Rhodanese-like domain"/>
    <property type="match status" value="1"/>
</dbReference>